<dbReference type="Proteomes" id="UP000292003">
    <property type="component" value="Unassembled WGS sequence"/>
</dbReference>
<evidence type="ECO:0000313" key="3">
    <source>
        <dbReference type="Proteomes" id="UP000292003"/>
    </source>
</evidence>
<feature type="region of interest" description="Disordered" evidence="1">
    <location>
        <begin position="208"/>
        <end position="253"/>
    </location>
</feature>
<comment type="caution">
    <text evidence="2">The sequence shown here is derived from an EMBL/GenBank/DDBJ whole genome shotgun (WGS) entry which is preliminary data.</text>
</comment>
<keyword evidence="3" id="KW-1185">Reference proteome</keyword>
<gene>
    <name evidence="2" type="ORF">EWH70_03860</name>
</gene>
<dbReference type="AlphaFoldDB" id="A0A4Q7JCJ7"/>
<sequence>MAETAKARRDAASVGRWAARALLVLGGIVAGWLLAVGSASASDSGEAPTADLTPVTDATVAGLGDVTGGVADLFGTLGGVVVKADPKADQATAREVAGKVRDGAEDFAEDALLRPAHRALGSLEHIVRKPDDAPKVIEEALKPSQEMRDLGEKVWKLFHPEVPDLPALPVIQHPIGGPATDVVPAPITLISATDPVTVLVPADADRLPPVHNGWSGDGGTDDSDGSTDGNELPAVPVRLPVAPGGAPTYPGGGSGAGAHLDGLLFGVPAGTLSAFGSAVIGSVRTGSGHLVMEPGAQPGVTPD</sequence>
<evidence type="ECO:0000256" key="1">
    <source>
        <dbReference type="SAM" id="MobiDB-lite"/>
    </source>
</evidence>
<accession>A0A4Q7JCJ7</accession>
<name>A0A4Q7JCJ7_9PSEU</name>
<evidence type="ECO:0000313" key="2">
    <source>
        <dbReference type="EMBL" id="RZQ65049.1"/>
    </source>
</evidence>
<proteinExistence type="predicted"/>
<organism evidence="2 3">
    <name type="scientific">Amycolatopsis suaedae</name>
    <dbReference type="NCBI Taxonomy" id="2510978"/>
    <lineage>
        <taxon>Bacteria</taxon>
        <taxon>Bacillati</taxon>
        <taxon>Actinomycetota</taxon>
        <taxon>Actinomycetes</taxon>
        <taxon>Pseudonocardiales</taxon>
        <taxon>Pseudonocardiaceae</taxon>
        <taxon>Amycolatopsis</taxon>
    </lineage>
</organism>
<dbReference type="RefSeq" id="WP_130473836.1">
    <property type="nucleotide sequence ID" value="NZ_SFCC01000002.1"/>
</dbReference>
<dbReference type="EMBL" id="SFCC01000002">
    <property type="protein sequence ID" value="RZQ65049.1"/>
    <property type="molecule type" value="Genomic_DNA"/>
</dbReference>
<reference evidence="2 3" key="1">
    <citation type="submission" date="2019-02" db="EMBL/GenBank/DDBJ databases">
        <title>Draft genome sequence of Amycolatopsis sp. 8-3EHSu isolated from roots of Suaeda maritima.</title>
        <authorList>
            <person name="Duangmal K."/>
            <person name="Chantavorakit T."/>
        </authorList>
    </citation>
    <scope>NUCLEOTIDE SEQUENCE [LARGE SCALE GENOMIC DNA]</scope>
    <source>
        <strain evidence="2 3">8-3EHSu</strain>
    </source>
</reference>
<feature type="compositionally biased region" description="Low complexity" evidence="1">
    <location>
        <begin position="226"/>
        <end position="249"/>
    </location>
</feature>
<dbReference type="OrthoDB" id="3635484at2"/>
<protein>
    <submittedName>
        <fullName evidence="2">Uncharacterized protein</fullName>
    </submittedName>
</protein>